<name>I4E588_NEIME</name>
<reference evidence="1" key="1">
    <citation type="submission" date="2011-03" db="EMBL/GenBank/DDBJ databases">
        <title>Draft genome of Neisseria meningitidis strain alpha522.</title>
        <authorList>
            <person name="Schoen C."/>
            <person name="Blom J."/>
        </authorList>
    </citation>
    <scope>NUCLEOTIDE SEQUENCE</scope>
    <source>
        <strain evidence="1">Alpha522</strain>
    </source>
</reference>
<organism evidence="1">
    <name type="scientific">Neisseria meningitidis alpha522</name>
    <dbReference type="NCBI Taxonomy" id="996307"/>
    <lineage>
        <taxon>Bacteria</taxon>
        <taxon>Pseudomonadati</taxon>
        <taxon>Pseudomonadota</taxon>
        <taxon>Betaproteobacteria</taxon>
        <taxon>Neisseriales</taxon>
        <taxon>Neisseriaceae</taxon>
        <taxon>Neisseria</taxon>
    </lineage>
</organism>
<dbReference type="EMBL" id="FR845709">
    <property type="protein sequence ID" value="CCA44504.1"/>
    <property type="molecule type" value="Genomic_DNA"/>
</dbReference>
<protein>
    <submittedName>
        <fullName evidence="1">Uncharacterized protein</fullName>
    </submittedName>
</protein>
<accession>I4E588</accession>
<proteinExistence type="predicted"/>
<gene>
    <name evidence="1" type="ORF">NMALPHA522_0963</name>
</gene>
<sequence length="39" mass="4311">MRGGLVGVCRPWQGRRVNKVSDGIWGNSCCLKRNAGDYT</sequence>
<evidence type="ECO:0000313" key="1">
    <source>
        <dbReference type="EMBL" id="CCA44504.1"/>
    </source>
</evidence>
<dbReference type="AlphaFoldDB" id="I4E588"/>